<dbReference type="GO" id="GO:0046872">
    <property type="term" value="F:metal ion binding"/>
    <property type="evidence" value="ECO:0007669"/>
    <property type="project" value="UniProtKB-KW"/>
</dbReference>
<dbReference type="InterPro" id="IPR011059">
    <property type="entry name" value="Metal-dep_hydrolase_composite"/>
</dbReference>
<dbReference type="Pfam" id="PF01979">
    <property type="entry name" value="Amidohydro_1"/>
    <property type="match status" value="1"/>
</dbReference>
<dbReference type="InterPro" id="IPR032466">
    <property type="entry name" value="Metal_Hydrolase"/>
</dbReference>
<dbReference type="PANTHER" id="PTHR42752">
    <property type="entry name" value="IMIDAZOLONEPROPIONASE"/>
    <property type="match status" value="1"/>
</dbReference>
<evidence type="ECO:0000256" key="7">
    <source>
        <dbReference type="ARBA" id="ARBA00023004"/>
    </source>
</evidence>
<evidence type="ECO:0000259" key="8">
    <source>
        <dbReference type="Pfam" id="PF01979"/>
    </source>
</evidence>
<sequence>MGLKPKIHADEYSDSGGAEVAAAVQAISADHLVHSNEGGLKKMKEANVTAVLLPCTMFFLGKDTYPNYELMKDIGLTVALGTDFNPGTSFCPSMPFIITLAIMKLKMTVEDAIIASTKNAAKAIDMEKEVGTLEVGKRANINILDIGHYEEIPYRIAQNYVETVISNGEILKGG</sequence>
<keyword evidence="5" id="KW-0369">Histidine metabolism</keyword>
<dbReference type="Proteomes" id="UP000236910">
    <property type="component" value="Unassembled WGS sequence"/>
</dbReference>
<dbReference type="Gene3D" id="2.30.40.10">
    <property type="entry name" value="Urease, subunit C, domain 1"/>
    <property type="match status" value="1"/>
</dbReference>
<gene>
    <name evidence="9" type="ORF">C0175_04215</name>
</gene>
<organism evidence="9 10">
    <name type="scientific">Caldisericum exile</name>
    <dbReference type="NCBI Taxonomy" id="693075"/>
    <lineage>
        <taxon>Bacteria</taxon>
        <taxon>Pseudomonadati</taxon>
        <taxon>Caldisericota/Cryosericota group</taxon>
        <taxon>Caldisericota</taxon>
        <taxon>Caldisericia</taxon>
        <taxon>Caldisericales</taxon>
        <taxon>Caldisericaceae</taxon>
        <taxon>Caldisericum</taxon>
    </lineage>
</organism>
<proteinExistence type="predicted"/>
<evidence type="ECO:0000256" key="6">
    <source>
        <dbReference type="ARBA" id="ARBA00022833"/>
    </source>
</evidence>
<dbReference type="AlphaFoldDB" id="A0A2J6X5Y9"/>
<name>A0A2J6X5Y9_9BACT</name>
<accession>A0A2J6X5Y9</accession>
<keyword evidence="4" id="KW-0378">Hydrolase</keyword>
<evidence type="ECO:0000313" key="10">
    <source>
        <dbReference type="Proteomes" id="UP000236910"/>
    </source>
</evidence>
<dbReference type="GO" id="GO:0050480">
    <property type="term" value="F:imidazolonepropionase activity"/>
    <property type="evidence" value="ECO:0007669"/>
    <property type="project" value="UniProtKB-EC"/>
</dbReference>
<dbReference type="SUPFAM" id="SSF51556">
    <property type="entry name" value="Metallo-dependent hydrolases"/>
    <property type="match status" value="1"/>
</dbReference>
<comment type="pathway">
    <text evidence="1">Amino-acid degradation.</text>
</comment>
<dbReference type="EC" id="3.5.2.7" evidence="2"/>
<protein>
    <recommendedName>
        <fullName evidence="2">imidazolonepropionase</fullName>
        <ecNumber evidence="2">3.5.2.7</ecNumber>
    </recommendedName>
</protein>
<evidence type="ECO:0000256" key="3">
    <source>
        <dbReference type="ARBA" id="ARBA00022723"/>
    </source>
</evidence>
<dbReference type="Gene3D" id="3.20.20.140">
    <property type="entry name" value="Metal-dependent hydrolases"/>
    <property type="match status" value="1"/>
</dbReference>
<dbReference type="SUPFAM" id="SSF51338">
    <property type="entry name" value="Composite domain of metallo-dependent hydrolases"/>
    <property type="match status" value="1"/>
</dbReference>
<dbReference type="InterPro" id="IPR005920">
    <property type="entry name" value="HutI"/>
</dbReference>
<evidence type="ECO:0000256" key="1">
    <source>
        <dbReference type="ARBA" id="ARBA00005023"/>
    </source>
</evidence>
<dbReference type="InterPro" id="IPR006680">
    <property type="entry name" value="Amidohydro-rel"/>
</dbReference>
<dbReference type="EMBL" id="PNIX01000250">
    <property type="protein sequence ID" value="PMP82110.1"/>
    <property type="molecule type" value="Genomic_DNA"/>
</dbReference>
<dbReference type="GO" id="GO:0005737">
    <property type="term" value="C:cytoplasm"/>
    <property type="evidence" value="ECO:0007669"/>
    <property type="project" value="InterPro"/>
</dbReference>
<keyword evidence="3" id="KW-0479">Metal-binding</keyword>
<keyword evidence="6" id="KW-0862">Zinc</keyword>
<evidence type="ECO:0000256" key="5">
    <source>
        <dbReference type="ARBA" id="ARBA00022808"/>
    </source>
</evidence>
<dbReference type="PANTHER" id="PTHR42752:SF1">
    <property type="entry name" value="IMIDAZOLONEPROPIONASE-RELATED"/>
    <property type="match status" value="1"/>
</dbReference>
<dbReference type="GO" id="GO:0019556">
    <property type="term" value="P:L-histidine catabolic process to glutamate and formamide"/>
    <property type="evidence" value="ECO:0007669"/>
    <property type="project" value="InterPro"/>
</dbReference>
<evidence type="ECO:0000256" key="2">
    <source>
        <dbReference type="ARBA" id="ARBA00012864"/>
    </source>
</evidence>
<evidence type="ECO:0000313" key="9">
    <source>
        <dbReference type="EMBL" id="PMP82110.1"/>
    </source>
</evidence>
<feature type="domain" description="Amidohydrolase-related" evidence="8">
    <location>
        <begin position="30"/>
        <end position="170"/>
    </location>
</feature>
<reference evidence="9 10" key="1">
    <citation type="submission" date="2018-01" db="EMBL/GenBank/DDBJ databases">
        <title>Metagenomic assembled genomes from two thermal pools in the Uzon Caldera, Kamchatka, Russia.</title>
        <authorList>
            <person name="Wilkins L."/>
            <person name="Ettinger C."/>
        </authorList>
    </citation>
    <scope>NUCLEOTIDE SEQUENCE [LARGE SCALE GENOMIC DNA]</scope>
    <source>
        <strain evidence="9">ARK-10</strain>
    </source>
</reference>
<comment type="caution">
    <text evidence="9">The sequence shown here is derived from an EMBL/GenBank/DDBJ whole genome shotgun (WGS) entry which is preliminary data.</text>
</comment>
<evidence type="ECO:0000256" key="4">
    <source>
        <dbReference type="ARBA" id="ARBA00022801"/>
    </source>
</evidence>
<keyword evidence="7" id="KW-0408">Iron</keyword>